<dbReference type="CDD" id="cd13194">
    <property type="entry name" value="FERM_C_ERM"/>
    <property type="match status" value="1"/>
</dbReference>
<dbReference type="Gene3D" id="6.10.360.10">
    <property type="match status" value="1"/>
</dbReference>
<dbReference type="PRINTS" id="PR00935">
    <property type="entry name" value="BAND41"/>
</dbReference>
<dbReference type="Pfam" id="PF20492">
    <property type="entry name" value="ERM_helical"/>
    <property type="match status" value="1"/>
</dbReference>
<dbReference type="FunFam" id="2.30.29.30:FF:000003">
    <property type="entry name" value="Radixin isoform 1"/>
    <property type="match status" value="1"/>
</dbReference>
<dbReference type="InterPro" id="IPR019748">
    <property type="entry name" value="FERM_central"/>
</dbReference>
<dbReference type="InterPro" id="IPR008954">
    <property type="entry name" value="Moesin_tail_sf"/>
</dbReference>
<dbReference type="SMART" id="SM01196">
    <property type="entry name" value="FERM_C"/>
    <property type="match status" value="1"/>
</dbReference>
<dbReference type="Pfam" id="PF00373">
    <property type="entry name" value="FERM_M"/>
    <property type="match status" value="1"/>
</dbReference>
<evidence type="ECO:0000256" key="2">
    <source>
        <dbReference type="ARBA" id="ARBA00022475"/>
    </source>
</evidence>
<dbReference type="InterPro" id="IPR000798">
    <property type="entry name" value="Ez/rad/moesin-like"/>
</dbReference>
<feature type="domain" description="FERM" evidence="6">
    <location>
        <begin position="1"/>
        <end position="269"/>
    </location>
</feature>
<dbReference type="InterPro" id="IPR019747">
    <property type="entry name" value="FERM_CS"/>
</dbReference>
<dbReference type="InterPro" id="IPR000299">
    <property type="entry name" value="FERM_domain"/>
</dbReference>
<dbReference type="InterPro" id="IPR018980">
    <property type="entry name" value="FERM_PH-like_C"/>
</dbReference>
<comment type="subcellular location">
    <subcellularLocation>
        <location evidence="1">Cell membrane</location>
        <topology evidence="1">Peripheral membrane protein</topology>
    </subcellularLocation>
</comment>
<dbReference type="InterPro" id="IPR011174">
    <property type="entry name" value="ERM"/>
</dbReference>
<keyword evidence="3" id="KW-0472">Membrane</keyword>
<dbReference type="Proteomes" id="UP000265140">
    <property type="component" value="Chromosome 13"/>
</dbReference>
<keyword evidence="8" id="KW-1185">Reference proteome</keyword>
<dbReference type="InterPro" id="IPR035963">
    <property type="entry name" value="FERM_2"/>
</dbReference>
<protein>
    <recommendedName>
        <fullName evidence="6">FERM domain-containing protein</fullName>
    </recommendedName>
</protein>
<dbReference type="Bgee" id="ENSELUG00000004197">
    <property type="expression patterns" value="Expressed in spleen and 14 other cell types or tissues"/>
</dbReference>
<proteinExistence type="predicted"/>
<evidence type="ECO:0000256" key="3">
    <source>
        <dbReference type="ARBA" id="ARBA00023136"/>
    </source>
</evidence>
<dbReference type="Ensembl" id="ENSELUT00000014991.3">
    <property type="protein sequence ID" value="ENSELUP00000002864.2"/>
    <property type="gene ID" value="ENSELUG00000004197.3"/>
</dbReference>
<evidence type="ECO:0000313" key="8">
    <source>
        <dbReference type="Proteomes" id="UP000265140"/>
    </source>
</evidence>
<evidence type="ECO:0000313" key="7">
    <source>
        <dbReference type="Ensembl" id="ENSELUP00000002864.2"/>
    </source>
</evidence>
<organism evidence="7 8">
    <name type="scientific">Esox lucius</name>
    <name type="common">Northern pike</name>
    <dbReference type="NCBI Taxonomy" id="8010"/>
    <lineage>
        <taxon>Eukaryota</taxon>
        <taxon>Metazoa</taxon>
        <taxon>Chordata</taxon>
        <taxon>Craniata</taxon>
        <taxon>Vertebrata</taxon>
        <taxon>Euteleostomi</taxon>
        <taxon>Actinopterygii</taxon>
        <taxon>Neopterygii</taxon>
        <taxon>Teleostei</taxon>
        <taxon>Protacanthopterygii</taxon>
        <taxon>Esociformes</taxon>
        <taxon>Esocidae</taxon>
        <taxon>Esox</taxon>
    </lineage>
</organism>
<dbReference type="PRINTS" id="PR00661">
    <property type="entry name" value="ERMFAMILY"/>
</dbReference>
<reference evidence="7" key="2">
    <citation type="submission" date="2020-02" db="EMBL/GenBank/DDBJ databases">
        <title>Esox lucius (northern pike) genome, fEsoLuc1, primary haplotype.</title>
        <authorList>
            <person name="Myers G."/>
            <person name="Karagic N."/>
            <person name="Meyer A."/>
            <person name="Pippel M."/>
            <person name="Reichard M."/>
            <person name="Winkler S."/>
            <person name="Tracey A."/>
            <person name="Sims Y."/>
            <person name="Howe K."/>
            <person name="Rhie A."/>
            <person name="Formenti G."/>
            <person name="Durbin R."/>
            <person name="Fedrigo O."/>
            <person name="Jarvis E.D."/>
        </authorList>
    </citation>
    <scope>NUCLEOTIDE SEQUENCE [LARGE SCALE GENOMIC DNA]</scope>
</reference>
<name>A0A3P8XE32_ESOLU</name>
<dbReference type="AlphaFoldDB" id="A0A3P8XE32"/>
<feature type="coiled-coil region" evidence="4">
    <location>
        <begin position="473"/>
        <end position="510"/>
    </location>
</feature>
<dbReference type="PIRSF" id="PIRSF002305">
    <property type="entry name" value="ERM"/>
    <property type="match status" value="1"/>
</dbReference>
<dbReference type="InterPro" id="IPR011259">
    <property type="entry name" value="ERM_C_dom"/>
</dbReference>
<keyword evidence="2" id="KW-1003">Cell membrane</keyword>
<dbReference type="SMART" id="SM00295">
    <property type="entry name" value="B41"/>
    <property type="match status" value="1"/>
</dbReference>
<sequence>MASALAAKMRLNSLRRKQAKNFNVRITTMDADMECSCEVLDHDVSKEDPVTLHFLAKFYPENAEEELVQDITQHLFFLQVIIKILEEEIYCPPEASVLLASYAVQAKYGDYDPNVHKPGFLAQEELLPKRVINLYQMTPEMWEERITACYSEHRGRTREDAEMEYLKIAQDLEMYGINYFPIRNKKGTDLLLGVDALGLHIYDPDNRLTPKCSFPWNEIRNISYSDKEFAIKPLDKKTDSFKFNSSMLRVNKLILQLCMGNHDLFMRRRRVDSLEVQQMKAQAREERARKRVERQRLEREKHLREAAERARDELERRLMQLQDEAHMANDALLRSEETADLLAEKAQIAEEEAKLLSQKASEAEAEMQRIKLTAIRSEEERRLMEQKMLEAEMMALKMADESERRAKEADQLKQDLQEARESERRAKHKLLEITSKSAYSPSAVPSHAMPPELSFSRENLSFDFKDTDMKRLSMEIEKEKVEYMEKSKHLQEQLNELKTEIESLKLKERETPLDILHNDNTEKGTSKHSNFKKVYTHTQVFTIHKWLSQRKAPSSKPT</sequence>
<dbReference type="InterPro" id="IPR019749">
    <property type="entry name" value="Band_41_domain"/>
</dbReference>
<dbReference type="PANTHER" id="PTHR23281">
    <property type="entry name" value="MERLIN/MOESIN/EZRIN/RADIXIN"/>
    <property type="match status" value="1"/>
</dbReference>
<reference evidence="7" key="3">
    <citation type="submission" date="2025-08" db="UniProtKB">
        <authorList>
            <consortium name="Ensembl"/>
        </authorList>
    </citation>
    <scope>IDENTIFICATION</scope>
</reference>
<dbReference type="Pfam" id="PF00769">
    <property type="entry name" value="ERM_C"/>
    <property type="match status" value="1"/>
</dbReference>
<dbReference type="InterPro" id="IPR041789">
    <property type="entry name" value="ERM_FERM_C"/>
</dbReference>
<dbReference type="InterPro" id="IPR046810">
    <property type="entry name" value="ERM_helical"/>
</dbReference>
<evidence type="ECO:0000256" key="4">
    <source>
        <dbReference type="SAM" id="Coils"/>
    </source>
</evidence>
<reference evidence="7" key="4">
    <citation type="submission" date="2025-09" db="UniProtKB">
        <authorList>
            <consortium name="Ensembl"/>
        </authorList>
    </citation>
    <scope>IDENTIFICATION</scope>
</reference>
<feature type="region of interest" description="Disordered" evidence="5">
    <location>
        <begin position="402"/>
        <end position="422"/>
    </location>
</feature>
<evidence type="ECO:0000256" key="5">
    <source>
        <dbReference type="SAM" id="MobiDB-lite"/>
    </source>
</evidence>
<dbReference type="InterPro" id="IPR011993">
    <property type="entry name" value="PH-like_dom_sf"/>
</dbReference>
<dbReference type="GeneTree" id="ENSGT01020000230354"/>
<dbReference type="FunFam" id="1.20.80.10:FF:000002">
    <property type="entry name" value="radixin isoform X1"/>
    <property type="match status" value="1"/>
</dbReference>
<dbReference type="PROSITE" id="PS50057">
    <property type="entry name" value="FERM_3"/>
    <property type="match status" value="1"/>
</dbReference>
<dbReference type="SUPFAM" id="SSF50729">
    <property type="entry name" value="PH domain-like"/>
    <property type="match status" value="1"/>
</dbReference>
<dbReference type="SUPFAM" id="SSF48678">
    <property type="entry name" value="Moesin tail domain"/>
    <property type="match status" value="1"/>
</dbReference>
<keyword evidence="4" id="KW-0175">Coiled coil</keyword>
<dbReference type="Gene3D" id="1.20.80.10">
    <property type="match status" value="1"/>
</dbReference>
<reference evidence="8" key="1">
    <citation type="journal article" date="2014" name="PLoS ONE">
        <title>The genome and linkage map of the northern pike (Esox lucius): conserved synteny revealed between the salmonid sister group and the Neoteleostei.</title>
        <authorList>
            <person name="Rondeau E.B."/>
            <person name="Minkley D.R."/>
            <person name="Leong J.S."/>
            <person name="Messmer A.M."/>
            <person name="Jantzen J.R."/>
            <person name="von Schalburg K.R."/>
            <person name="Lemon C."/>
            <person name="Bird N.H."/>
            <person name="Koop B.F."/>
        </authorList>
    </citation>
    <scope>NUCLEOTIDE SEQUENCE</scope>
</reference>
<dbReference type="InterPro" id="IPR014352">
    <property type="entry name" value="FERM/acyl-CoA-bd_prot_sf"/>
</dbReference>
<evidence type="ECO:0000256" key="1">
    <source>
        <dbReference type="ARBA" id="ARBA00004202"/>
    </source>
</evidence>
<dbReference type="PROSITE" id="PS00661">
    <property type="entry name" value="FERM_2"/>
    <property type="match status" value="1"/>
</dbReference>
<dbReference type="GO" id="GO:0003779">
    <property type="term" value="F:actin binding"/>
    <property type="evidence" value="ECO:0007669"/>
    <property type="project" value="InterPro"/>
</dbReference>
<evidence type="ECO:0000259" key="6">
    <source>
        <dbReference type="PROSITE" id="PS50057"/>
    </source>
</evidence>
<dbReference type="Gene3D" id="2.30.29.30">
    <property type="entry name" value="Pleckstrin-homology domain (PH domain)/Phosphotyrosine-binding domain (PTB)"/>
    <property type="match status" value="1"/>
</dbReference>
<dbReference type="Gene3D" id="1.20.5.450">
    <property type="match status" value="1"/>
</dbReference>
<dbReference type="GO" id="GO:0005886">
    <property type="term" value="C:plasma membrane"/>
    <property type="evidence" value="ECO:0007669"/>
    <property type="project" value="UniProtKB-SubCell"/>
</dbReference>
<dbReference type="CDD" id="cd14473">
    <property type="entry name" value="FERM_B-lobe"/>
    <property type="match status" value="1"/>
</dbReference>
<dbReference type="Pfam" id="PF09380">
    <property type="entry name" value="FERM_C"/>
    <property type="match status" value="1"/>
</dbReference>
<dbReference type="SUPFAM" id="SSF47031">
    <property type="entry name" value="Second domain of FERM"/>
    <property type="match status" value="1"/>
</dbReference>
<accession>A0A3P8XE32</accession>